<dbReference type="PROSITE" id="PS51502">
    <property type="entry name" value="S_R_A_B_BARREL"/>
    <property type="match status" value="1"/>
</dbReference>
<gene>
    <name evidence="3" type="ORF">Gorai_005621</name>
</gene>
<proteinExistence type="predicted"/>
<organism evidence="3 4">
    <name type="scientific">Gossypium raimondii</name>
    <name type="common">Peruvian cotton</name>
    <name type="synonym">Gossypium klotzschianum subsp. raimondii</name>
    <dbReference type="NCBI Taxonomy" id="29730"/>
    <lineage>
        <taxon>Eukaryota</taxon>
        <taxon>Viridiplantae</taxon>
        <taxon>Streptophyta</taxon>
        <taxon>Embryophyta</taxon>
        <taxon>Tracheophyta</taxon>
        <taxon>Spermatophyta</taxon>
        <taxon>Magnoliopsida</taxon>
        <taxon>eudicotyledons</taxon>
        <taxon>Gunneridae</taxon>
        <taxon>Pentapetalae</taxon>
        <taxon>rosids</taxon>
        <taxon>malvids</taxon>
        <taxon>Malvales</taxon>
        <taxon>Malvaceae</taxon>
        <taxon>Malvoideae</taxon>
        <taxon>Gossypium</taxon>
    </lineage>
</organism>
<dbReference type="Proteomes" id="UP000593578">
    <property type="component" value="Unassembled WGS sequence"/>
</dbReference>
<accession>A0A7J8QD03</accession>
<evidence type="ECO:0000259" key="2">
    <source>
        <dbReference type="PROSITE" id="PS51502"/>
    </source>
</evidence>
<evidence type="ECO:0000313" key="4">
    <source>
        <dbReference type="Proteomes" id="UP000593578"/>
    </source>
</evidence>
<dbReference type="AlphaFoldDB" id="A0A7J8QD03"/>
<comment type="subunit">
    <text evidence="1">Homodimer.</text>
</comment>
<dbReference type="EMBL" id="JABEZZ010000011">
    <property type="protein sequence ID" value="MBA0599401.1"/>
    <property type="molecule type" value="Genomic_DNA"/>
</dbReference>
<dbReference type="PANTHER" id="PTHR33178:SF10">
    <property type="entry name" value="STRESS-RESPONSE A_B BARREL DOMAIN-CONTAINING PROTEIN"/>
    <property type="match status" value="1"/>
</dbReference>
<dbReference type="Gene3D" id="3.30.70.100">
    <property type="match status" value="1"/>
</dbReference>
<dbReference type="PANTHER" id="PTHR33178">
    <property type="match status" value="1"/>
</dbReference>
<dbReference type="GO" id="GO:0009865">
    <property type="term" value="P:pollen tube adhesion"/>
    <property type="evidence" value="ECO:0007669"/>
    <property type="project" value="TreeGrafter"/>
</dbReference>
<dbReference type="InterPro" id="IPR044662">
    <property type="entry name" value="HS1/DABB1-like"/>
</dbReference>
<dbReference type="SMART" id="SM00886">
    <property type="entry name" value="Dabb"/>
    <property type="match status" value="1"/>
</dbReference>
<reference evidence="3 4" key="1">
    <citation type="journal article" date="2019" name="Genome Biol. Evol.">
        <title>Insights into the evolution of the New World diploid cottons (Gossypium, subgenus Houzingenia) based on genome sequencing.</title>
        <authorList>
            <person name="Grover C.E."/>
            <person name="Arick M.A. 2nd"/>
            <person name="Thrash A."/>
            <person name="Conover J.L."/>
            <person name="Sanders W.S."/>
            <person name="Peterson D.G."/>
            <person name="Frelichowski J.E."/>
            <person name="Scheffler J.A."/>
            <person name="Scheffler B.E."/>
            <person name="Wendel J.F."/>
        </authorList>
    </citation>
    <scope>NUCLEOTIDE SEQUENCE [LARGE SCALE GENOMIC DNA]</scope>
    <source>
        <strain evidence="3">8</strain>
        <tissue evidence="3">Leaf</tissue>
    </source>
</reference>
<comment type="caution">
    <text evidence="3">The sequence shown here is derived from an EMBL/GenBank/DDBJ whole genome shotgun (WGS) entry which is preliminary data.</text>
</comment>
<dbReference type="SUPFAM" id="SSF54909">
    <property type="entry name" value="Dimeric alpha+beta barrel"/>
    <property type="match status" value="1"/>
</dbReference>
<feature type="domain" description="Stress-response A/B barrel" evidence="2">
    <location>
        <begin position="8"/>
        <end position="102"/>
    </location>
</feature>
<dbReference type="InterPro" id="IPR011008">
    <property type="entry name" value="Dimeric_a/b-barrel"/>
</dbReference>
<name>A0A7J8QD03_GOSRA</name>
<protein>
    <recommendedName>
        <fullName evidence="2">Stress-response A/B barrel domain-containing protein</fullName>
    </recommendedName>
</protein>
<dbReference type="Pfam" id="PF07876">
    <property type="entry name" value="Dabb"/>
    <property type="match status" value="1"/>
</dbReference>
<dbReference type="InterPro" id="IPR013097">
    <property type="entry name" value="Dabb"/>
</dbReference>
<evidence type="ECO:0000256" key="1">
    <source>
        <dbReference type="ARBA" id="ARBA00011738"/>
    </source>
</evidence>
<evidence type="ECO:0000313" key="3">
    <source>
        <dbReference type="EMBL" id="MBA0599401.1"/>
    </source>
</evidence>
<sequence>MEEAKGVVKHILLAKFKDEIPPEKIEELIKGYANLVNLIHPMKAFHWGKDVSIENLHQGFTHVFESTFESTEGIAEYIAHPAHVEFANLFLPSLDKFDVLYYEMRPSLVVKAKVGWFYLL</sequence>
<dbReference type="FunFam" id="3.30.70.100:FF:000040">
    <property type="entry name" value="Stress-response A/B barrel domain-containing protein HS1"/>
    <property type="match status" value="1"/>
</dbReference>